<name>A0AAV1LXZ5_9NEOP</name>
<accession>A0AAV1LXZ5</accession>
<evidence type="ECO:0000259" key="1">
    <source>
        <dbReference type="Pfam" id="PF13843"/>
    </source>
</evidence>
<dbReference type="EMBL" id="CAVLGL010000115">
    <property type="protein sequence ID" value="CAK1600293.1"/>
    <property type="molecule type" value="Genomic_DNA"/>
</dbReference>
<dbReference type="InterPro" id="IPR029526">
    <property type="entry name" value="PGBD"/>
</dbReference>
<gene>
    <name evidence="2" type="ORF">PARMNEM_LOCUS19070</name>
</gene>
<protein>
    <recommendedName>
        <fullName evidence="1">PiggyBac transposable element-derived protein domain-containing protein</fullName>
    </recommendedName>
</protein>
<evidence type="ECO:0000313" key="2">
    <source>
        <dbReference type="EMBL" id="CAK1600293.1"/>
    </source>
</evidence>
<dbReference type="PANTHER" id="PTHR46599">
    <property type="entry name" value="PIGGYBAC TRANSPOSABLE ELEMENT-DERIVED PROTEIN 4"/>
    <property type="match status" value="1"/>
</dbReference>
<dbReference type="PANTHER" id="PTHR46599:SF6">
    <property type="entry name" value="DUAL SPECIFICITY PHOSPHATASE 26"/>
    <property type="match status" value="1"/>
</dbReference>
<reference evidence="2 3" key="1">
    <citation type="submission" date="2023-11" db="EMBL/GenBank/DDBJ databases">
        <authorList>
            <person name="Hedman E."/>
            <person name="Englund M."/>
            <person name="Stromberg M."/>
            <person name="Nyberg Akerstrom W."/>
            <person name="Nylinder S."/>
            <person name="Jareborg N."/>
            <person name="Kallberg Y."/>
            <person name="Kronander E."/>
        </authorList>
    </citation>
    <scope>NUCLEOTIDE SEQUENCE [LARGE SCALE GENOMIC DNA]</scope>
</reference>
<organism evidence="2 3">
    <name type="scientific">Parnassius mnemosyne</name>
    <name type="common">clouded apollo</name>
    <dbReference type="NCBI Taxonomy" id="213953"/>
    <lineage>
        <taxon>Eukaryota</taxon>
        <taxon>Metazoa</taxon>
        <taxon>Ecdysozoa</taxon>
        <taxon>Arthropoda</taxon>
        <taxon>Hexapoda</taxon>
        <taxon>Insecta</taxon>
        <taxon>Pterygota</taxon>
        <taxon>Neoptera</taxon>
        <taxon>Endopterygota</taxon>
        <taxon>Lepidoptera</taxon>
        <taxon>Glossata</taxon>
        <taxon>Ditrysia</taxon>
        <taxon>Papilionoidea</taxon>
        <taxon>Papilionidae</taxon>
        <taxon>Parnassiinae</taxon>
        <taxon>Parnassini</taxon>
        <taxon>Parnassius</taxon>
        <taxon>Driopa</taxon>
    </lineage>
</organism>
<comment type="caution">
    <text evidence="2">The sequence shown here is derived from an EMBL/GenBank/DDBJ whole genome shotgun (WGS) entry which is preliminary data.</text>
</comment>
<dbReference type="Proteomes" id="UP001314205">
    <property type="component" value="Unassembled WGS sequence"/>
</dbReference>
<evidence type="ECO:0000313" key="3">
    <source>
        <dbReference type="Proteomes" id="UP001314205"/>
    </source>
</evidence>
<feature type="domain" description="PiggyBac transposable element-derived protein" evidence="1">
    <location>
        <begin position="1"/>
        <end position="74"/>
    </location>
</feature>
<dbReference type="AlphaFoldDB" id="A0AAV1LXZ5"/>
<dbReference type="Pfam" id="PF13843">
    <property type="entry name" value="DDE_Tnp_1_7"/>
    <property type="match status" value="1"/>
</dbReference>
<keyword evidence="3" id="KW-1185">Reference proteome</keyword>
<sequence length="75" mass="8941">MPRDRFKEIIKYLRFDVRSERSTRIITDKFALISQVRNSFIDNCISCYKPGENVTIDEQLFATKVRCPFIQYMAN</sequence>
<proteinExistence type="predicted"/>